<dbReference type="GeneID" id="78361207"/>
<dbReference type="CDD" id="cd13597">
    <property type="entry name" value="PBP2_lipoprotein_Tp32"/>
    <property type="match status" value="1"/>
</dbReference>
<dbReference type="AlphaFoldDB" id="A0A227KDY0"/>
<dbReference type="GO" id="GO:0016020">
    <property type="term" value="C:membrane"/>
    <property type="evidence" value="ECO:0007669"/>
    <property type="project" value="UniProtKB-SubCell"/>
</dbReference>
<reference evidence="9" key="1">
    <citation type="submission" date="2017-05" db="EMBL/GenBank/DDBJ databases">
        <title>Improved OligoMM genomes.</title>
        <authorList>
            <person name="Garzetti D."/>
        </authorList>
    </citation>
    <scope>NUCLEOTIDE SEQUENCE [LARGE SCALE GENOMIC DNA]</scope>
    <source>
        <strain evidence="9">YL45</strain>
    </source>
</reference>
<dbReference type="Pfam" id="PF03180">
    <property type="entry name" value="Lipoprotein_9"/>
    <property type="match status" value="1"/>
</dbReference>
<keyword evidence="6" id="KW-0449">Lipoprotein</keyword>
<protein>
    <submittedName>
        <fullName evidence="8">Methionine ABC transporter substrate-binding protein</fullName>
    </submittedName>
</protein>
<evidence type="ECO:0000256" key="3">
    <source>
        <dbReference type="ARBA" id="ARBA00022729"/>
    </source>
</evidence>
<evidence type="ECO:0000256" key="4">
    <source>
        <dbReference type="ARBA" id="ARBA00023136"/>
    </source>
</evidence>
<feature type="chain" id="PRO_5011288568" evidence="7">
    <location>
        <begin position="20"/>
        <end position="258"/>
    </location>
</feature>
<keyword evidence="3 7" id="KW-0732">Signal</keyword>
<dbReference type="EMBL" id="NHMP01000009">
    <property type="protein sequence ID" value="OXE45476.1"/>
    <property type="molecule type" value="Genomic_DNA"/>
</dbReference>
<evidence type="ECO:0000313" key="9">
    <source>
        <dbReference type="Proteomes" id="UP000214610"/>
    </source>
</evidence>
<keyword evidence="9" id="KW-1185">Reference proteome</keyword>
<organism evidence="8 9">
    <name type="scientific">Turicimonas muris</name>
    <dbReference type="NCBI Taxonomy" id="1796652"/>
    <lineage>
        <taxon>Bacteria</taxon>
        <taxon>Pseudomonadati</taxon>
        <taxon>Pseudomonadota</taxon>
        <taxon>Betaproteobacteria</taxon>
        <taxon>Burkholderiales</taxon>
        <taxon>Sutterellaceae</taxon>
        <taxon>Turicimonas</taxon>
    </lineage>
</organism>
<keyword evidence="5" id="KW-0564">Palmitate</keyword>
<evidence type="ECO:0000256" key="5">
    <source>
        <dbReference type="ARBA" id="ARBA00023139"/>
    </source>
</evidence>
<sequence>MKKLLLSLALVSLASGAFAADTIKVGASPVPHADILKVVQPALKEKGIDLKIIEFSDYVQPNLALSDKDLDANFFQHLPYLEAFSKDHRLNLVSAGSVHIEPMGVYSNKVKNLKELKKGAKIGIPNDPTNGGRALQVLNANGVLRMKDGVGVNGTPLDIVDNPLKVKIVEVEAATLPRALEDLDAAVINSNFALGANLNPSKDAIAIEPKDSPYANVIAVRKGDENKQEIKALLSALRSPEVKNFIEQKYNGAVVPAF</sequence>
<evidence type="ECO:0000256" key="6">
    <source>
        <dbReference type="ARBA" id="ARBA00023288"/>
    </source>
</evidence>
<proteinExistence type="inferred from homology"/>
<dbReference type="PANTHER" id="PTHR30429:SF0">
    <property type="entry name" value="METHIONINE-BINDING LIPOPROTEIN METQ"/>
    <property type="match status" value="1"/>
</dbReference>
<feature type="signal peptide" evidence="7">
    <location>
        <begin position="1"/>
        <end position="19"/>
    </location>
</feature>
<dbReference type="Gene3D" id="3.40.190.10">
    <property type="entry name" value="Periplasmic binding protein-like II"/>
    <property type="match status" value="2"/>
</dbReference>
<dbReference type="SUPFAM" id="SSF53850">
    <property type="entry name" value="Periplasmic binding protein-like II"/>
    <property type="match status" value="1"/>
</dbReference>
<comment type="caution">
    <text evidence="8">The sequence shown here is derived from an EMBL/GenBank/DDBJ whole genome shotgun (WGS) entry which is preliminary data.</text>
</comment>
<name>A0A227KDY0_9BURK</name>
<evidence type="ECO:0000256" key="7">
    <source>
        <dbReference type="SAM" id="SignalP"/>
    </source>
</evidence>
<dbReference type="RefSeq" id="WP_066592251.1">
    <property type="nucleotide sequence ID" value="NZ_CAJTBZ010000056.1"/>
</dbReference>
<dbReference type="PIRSF" id="PIRSF002854">
    <property type="entry name" value="MetQ"/>
    <property type="match status" value="1"/>
</dbReference>
<evidence type="ECO:0000313" key="8">
    <source>
        <dbReference type="EMBL" id="OXE45476.1"/>
    </source>
</evidence>
<dbReference type="PANTHER" id="PTHR30429">
    <property type="entry name" value="D-METHIONINE-BINDING LIPOPROTEIN METQ"/>
    <property type="match status" value="1"/>
</dbReference>
<evidence type="ECO:0000256" key="1">
    <source>
        <dbReference type="ARBA" id="ARBA00004635"/>
    </source>
</evidence>
<accession>A0A227KDY0</accession>
<evidence type="ECO:0000256" key="2">
    <source>
        <dbReference type="ARBA" id="ARBA00008973"/>
    </source>
</evidence>
<dbReference type="InterPro" id="IPR004872">
    <property type="entry name" value="Lipoprotein_NlpA"/>
</dbReference>
<comment type="similarity">
    <text evidence="2">Belongs to the NlpA lipoprotein family.</text>
</comment>
<comment type="subcellular location">
    <subcellularLocation>
        <location evidence="1">Membrane</location>
        <topology evidence="1">Lipid-anchor</topology>
    </subcellularLocation>
</comment>
<dbReference type="Proteomes" id="UP000214610">
    <property type="component" value="Unassembled WGS sequence"/>
</dbReference>
<gene>
    <name evidence="8" type="ORF">ADH67_11105</name>
</gene>
<keyword evidence="4" id="KW-0472">Membrane</keyword>